<gene>
    <name evidence="1" type="ORF">HKW66_Vig0223550</name>
</gene>
<dbReference type="PANTHER" id="PTHR35506">
    <property type="entry name" value="OS02G0135600 PROTEIN"/>
    <property type="match status" value="1"/>
</dbReference>
<comment type="caution">
    <text evidence="1">The sequence shown here is derived from an EMBL/GenBank/DDBJ whole genome shotgun (WGS) entry which is preliminary data.</text>
</comment>
<dbReference type="PANTHER" id="PTHR35506:SF1">
    <property type="entry name" value="OS02G0135600 PROTEIN"/>
    <property type="match status" value="1"/>
</dbReference>
<dbReference type="AlphaFoldDB" id="A0A8T0K0L1"/>
<dbReference type="Proteomes" id="UP000743370">
    <property type="component" value="Unassembled WGS sequence"/>
</dbReference>
<protein>
    <submittedName>
        <fullName evidence="1">Uncharacterized protein</fullName>
    </submittedName>
</protein>
<accession>A0A8T0K0L1</accession>
<dbReference type="EMBL" id="JABFOF010000007">
    <property type="protein sequence ID" value="KAG2390239.1"/>
    <property type="molecule type" value="Genomic_DNA"/>
</dbReference>
<evidence type="ECO:0000313" key="1">
    <source>
        <dbReference type="EMBL" id="KAG2390239.1"/>
    </source>
</evidence>
<name>A0A8T0K0L1_PHAAN</name>
<evidence type="ECO:0000313" key="2">
    <source>
        <dbReference type="Proteomes" id="UP000743370"/>
    </source>
</evidence>
<proteinExistence type="predicted"/>
<reference evidence="1 2" key="1">
    <citation type="submission" date="2020-05" db="EMBL/GenBank/DDBJ databases">
        <title>Vigna angularis (adzuki bean) Var. LongXiaoDou No. 4 denovo assembly.</title>
        <authorList>
            <person name="Xiang H."/>
        </authorList>
    </citation>
    <scope>NUCLEOTIDE SEQUENCE [LARGE SCALE GENOMIC DNA]</scope>
    <source>
        <tissue evidence="1">Leaf</tissue>
    </source>
</reference>
<sequence>MWNKLVKAFIVHGDLLIHSVSPLICESINFRPSDGDYHSFLRRSLVIMLMLLNSPIYLLHDTDMLDIINGFLKLLLISSTLQIANIFTKPLHHTTFHGWSKVSRRNDGRQANLPNSPPSVSVFSFIVVFSLFKITSVLQLNELLGGRSAEVVALELLKLLGLEEGKVLDNDHYDLVFFHVGAGEQEVVAADVGYLDALVGGIMSQAQPGSDIGSRLHLSAVMSYGSVLEGDDSKFPVSKRVDEKNSHLSVLYPLQSYGMKGGIPRKDVRSFSPMLIAQWQYAVTRKDNAERFSFEDFMERGGNLTIPADRFLHEIAFKLWKAPKYGA</sequence>
<organism evidence="1 2">
    <name type="scientific">Phaseolus angularis</name>
    <name type="common">Azuki bean</name>
    <name type="synonym">Vigna angularis</name>
    <dbReference type="NCBI Taxonomy" id="3914"/>
    <lineage>
        <taxon>Eukaryota</taxon>
        <taxon>Viridiplantae</taxon>
        <taxon>Streptophyta</taxon>
        <taxon>Embryophyta</taxon>
        <taxon>Tracheophyta</taxon>
        <taxon>Spermatophyta</taxon>
        <taxon>Magnoliopsida</taxon>
        <taxon>eudicotyledons</taxon>
        <taxon>Gunneridae</taxon>
        <taxon>Pentapetalae</taxon>
        <taxon>rosids</taxon>
        <taxon>fabids</taxon>
        <taxon>Fabales</taxon>
        <taxon>Fabaceae</taxon>
        <taxon>Papilionoideae</taxon>
        <taxon>50 kb inversion clade</taxon>
        <taxon>NPAAA clade</taxon>
        <taxon>indigoferoid/millettioid clade</taxon>
        <taxon>Phaseoleae</taxon>
        <taxon>Vigna</taxon>
    </lineage>
</organism>